<protein>
    <recommendedName>
        <fullName evidence="3">Small-conductance mechanosensitive channel</fullName>
    </recommendedName>
</protein>
<name>A0A3B0TGE5_9ZZZZ</name>
<gene>
    <name evidence="2" type="ORF">MNBD_BACTEROID05-509</name>
</gene>
<evidence type="ECO:0000256" key="1">
    <source>
        <dbReference type="SAM" id="Phobius"/>
    </source>
</evidence>
<reference evidence="2" key="1">
    <citation type="submission" date="2018-06" db="EMBL/GenBank/DDBJ databases">
        <authorList>
            <person name="Zhirakovskaya E."/>
        </authorList>
    </citation>
    <scope>NUCLEOTIDE SEQUENCE</scope>
</reference>
<keyword evidence="1" id="KW-0812">Transmembrane</keyword>
<feature type="transmembrane region" description="Helical" evidence="1">
    <location>
        <begin position="26"/>
        <end position="47"/>
    </location>
</feature>
<keyword evidence="1" id="KW-0472">Membrane</keyword>
<feature type="non-terminal residue" evidence="2">
    <location>
        <position position="146"/>
    </location>
</feature>
<sequence>MEIYLKFFNGRMDMGMDQIAIFNFRFSTWILIPLVYFVWVTFLLFFKTICFKAIKKVAQKTKTQLDDIFVKAADFPLVLLIFTSGGVIIERMLPVATEAQLTTYFLVGFKAVTIVAIILFIDKFLNGLIHGYSAKVDILRSSGGIA</sequence>
<proteinExistence type="predicted"/>
<evidence type="ECO:0000313" key="2">
    <source>
        <dbReference type="EMBL" id="VAW17695.1"/>
    </source>
</evidence>
<accession>A0A3B0TGE5</accession>
<dbReference type="AlphaFoldDB" id="A0A3B0TGE5"/>
<dbReference type="EMBL" id="UOEN01000385">
    <property type="protein sequence ID" value="VAW17695.1"/>
    <property type="molecule type" value="Genomic_DNA"/>
</dbReference>
<feature type="transmembrane region" description="Helical" evidence="1">
    <location>
        <begin position="68"/>
        <end position="89"/>
    </location>
</feature>
<feature type="transmembrane region" description="Helical" evidence="1">
    <location>
        <begin position="101"/>
        <end position="121"/>
    </location>
</feature>
<organism evidence="2">
    <name type="scientific">hydrothermal vent metagenome</name>
    <dbReference type="NCBI Taxonomy" id="652676"/>
    <lineage>
        <taxon>unclassified sequences</taxon>
        <taxon>metagenomes</taxon>
        <taxon>ecological metagenomes</taxon>
    </lineage>
</organism>
<evidence type="ECO:0008006" key="3">
    <source>
        <dbReference type="Google" id="ProtNLM"/>
    </source>
</evidence>
<keyword evidence="1" id="KW-1133">Transmembrane helix</keyword>